<keyword evidence="2" id="KW-1185">Reference proteome</keyword>
<name>A0AAE1ACM9_9GAST</name>
<gene>
    <name evidence="1" type="ORF">RRG08_048601</name>
</gene>
<dbReference type="Proteomes" id="UP001283361">
    <property type="component" value="Unassembled WGS sequence"/>
</dbReference>
<dbReference type="AlphaFoldDB" id="A0AAE1ACM9"/>
<evidence type="ECO:0000313" key="1">
    <source>
        <dbReference type="EMBL" id="KAK3785465.1"/>
    </source>
</evidence>
<comment type="caution">
    <text evidence="1">The sequence shown here is derived from an EMBL/GenBank/DDBJ whole genome shotgun (WGS) entry which is preliminary data.</text>
</comment>
<sequence>MYVFSKRSQLCSVYHSVFLGRSASSHCFARCMSLAETERLTYCACIEQLACSPVREARDACWLYVALMHVHAGNAGFE</sequence>
<protein>
    <submittedName>
        <fullName evidence="1">Uncharacterized protein</fullName>
    </submittedName>
</protein>
<accession>A0AAE1ACM9</accession>
<reference evidence="1" key="1">
    <citation type="journal article" date="2023" name="G3 (Bethesda)">
        <title>A reference genome for the long-term kleptoplast-retaining sea slug Elysia crispata morphotype clarki.</title>
        <authorList>
            <person name="Eastman K.E."/>
            <person name="Pendleton A.L."/>
            <person name="Shaikh M.A."/>
            <person name="Suttiyut T."/>
            <person name="Ogas R."/>
            <person name="Tomko P."/>
            <person name="Gavelis G."/>
            <person name="Widhalm J.R."/>
            <person name="Wisecaver J.H."/>
        </authorList>
    </citation>
    <scope>NUCLEOTIDE SEQUENCE</scope>
    <source>
        <strain evidence="1">ECLA1</strain>
    </source>
</reference>
<proteinExistence type="predicted"/>
<organism evidence="1 2">
    <name type="scientific">Elysia crispata</name>
    <name type="common">lettuce slug</name>
    <dbReference type="NCBI Taxonomy" id="231223"/>
    <lineage>
        <taxon>Eukaryota</taxon>
        <taxon>Metazoa</taxon>
        <taxon>Spiralia</taxon>
        <taxon>Lophotrochozoa</taxon>
        <taxon>Mollusca</taxon>
        <taxon>Gastropoda</taxon>
        <taxon>Heterobranchia</taxon>
        <taxon>Euthyneura</taxon>
        <taxon>Panpulmonata</taxon>
        <taxon>Sacoglossa</taxon>
        <taxon>Placobranchoidea</taxon>
        <taxon>Plakobranchidae</taxon>
        <taxon>Elysia</taxon>
    </lineage>
</organism>
<dbReference type="EMBL" id="JAWDGP010002127">
    <property type="protein sequence ID" value="KAK3785465.1"/>
    <property type="molecule type" value="Genomic_DNA"/>
</dbReference>
<evidence type="ECO:0000313" key="2">
    <source>
        <dbReference type="Proteomes" id="UP001283361"/>
    </source>
</evidence>